<feature type="chain" id="PRO_5046439492" description="DUF4767 domain-containing protein" evidence="1">
    <location>
        <begin position="28"/>
        <end position="226"/>
    </location>
</feature>
<evidence type="ECO:0008006" key="4">
    <source>
        <dbReference type="Google" id="ProtNLM"/>
    </source>
</evidence>
<dbReference type="Proteomes" id="UP001596190">
    <property type="component" value="Unassembled WGS sequence"/>
</dbReference>
<name>A0ABW1TCY6_9LACO</name>
<evidence type="ECO:0000313" key="2">
    <source>
        <dbReference type="EMBL" id="MFC6255120.1"/>
    </source>
</evidence>
<gene>
    <name evidence="2" type="ORF">ACFP1H_11065</name>
</gene>
<dbReference type="RefSeq" id="WP_137631201.1">
    <property type="nucleotide sequence ID" value="NZ_BJDO01000025.1"/>
</dbReference>
<dbReference type="EMBL" id="JBHSSA010000115">
    <property type="protein sequence ID" value="MFC6255120.1"/>
    <property type="molecule type" value="Genomic_DNA"/>
</dbReference>
<sequence length="226" mass="25103">MKKLGTKLLVALTVVLGGLVASQQPVAAHASTTFSSSLIPSGHFQNAANHYAFHWQNFKEGKSKGQVLIFGNFSGDIKHPAIQFGLPTKYKLSKNRRTLTTYYRLMDSKGKLSGTYRMDVYKYSNSKYRVKLNQYKAGLLPSYKGSSYTFNLTKNSPAQAFSTFTANQLTTDGIVEETQSVQEQRDQGKTTVDPNSSKVQQQIKDAVTKQVTPLIANMVKAYNTTH</sequence>
<keyword evidence="1" id="KW-0732">Signal</keyword>
<accession>A0ABW1TCY6</accession>
<evidence type="ECO:0000256" key="1">
    <source>
        <dbReference type="SAM" id="SignalP"/>
    </source>
</evidence>
<reference evidence="3" key="1">
    <citation type="journal article" date="2019" name="Int. J. Syst. Evol. Microbiol.">
        <title>The Global Catalogue of Microorganisms (GCM) 10K type strain sequencing project: providing services to taxonomists for standard genome sequencing and annotation.</title>
        <authorList>
            <consortium name="The Broad Institute Genomics Platform"/>
            <consortium name="The Broad Institute Genome Sequencing Center for Infectious Disease"/>
            <person name="Wu L."/>
            <person name="Ma J."/>
        </authorList>
    </citation>
    <scope>NUCLEOTIDE SEQUENCE [LARGE SCALE GENOMIC DNA]</scope>
    <source>
        <strain evidence="3">CCM 8950</strain>
    </source>
</reference>
<keyword evidence="3" id="KW-1185">Reference proteome</keyword>
<proteinExistence type="predicted"/>
<feature type="signal peptide" evidence="1">
    <location>
        <begin position="1"/>
        <end position="27"/>
    </location>
</feature>
<evidence type="ECO:0000313" key="3">
    <source>
        <dbReference type="Proteomes" id="UP001596190"/>
    </source>
</evidence>
<organism evidence="2 3">
    <name type="scientific">Secundilactobacillus hailunensis</name>
    <dbReference type="NCBI Taxonomy" id="2559923"/>
    <lineage>
        <taxon>Bacteria</taxon>
        <taxon>Bacillati</taxon>
        <taxon>Bacillota</taxon>
        <taxon>Bacilli</taxon>
        <taxon>Lactobacillales</taxon>
        <taxon>Lactobacillaceae</taxon>
        <taxon>Secundilactobacillus</taxon>
    </lineage>
</organism>
<protein>
    <recommendedName>
        <fullName evidence="4">DUF4767 domain-containing protein</fullName>
    </recommendedName>
</protein>
<comment type="caution">
    <text evidence="2">The sequence shown here is derived from an EMBL/GenBank/DDBJ whole genome shotgun (WGS) entry which is preliminary data.</text>
</comment>